<proteinExistence type="predicted"/>
<dbReference type="EMBL" id="AOMB01000030">
    <property type="protein sequence ID" value="EMA38378.1"/>
    <property type="molecule type" value="Genomic_DNA"/>
</dbReference>
<accession>M0LYY3</accession>
<evidence type="ECO:0000313" key="2">
    <source>
        <dbReference type="EMBL" id="EMA38378.1"/>
    </source>
</evidence>
<dbReference type="InterPro" id="IPR007404">
    <property type="entry name" value="YdjM-like"/>
</dbReference>
<dbReference type="AlphaFoldDB" id="M0LYY3"/>
<dbReference type="Pfam" id="PF04307">
    <property type="entry name" value="YdjM"/>
    <property type="match status" value="1"/>
</dbReference>
<dbReference type="Proteomes" id="UP000011566">
    <property type="component" value="Unassembled WGS sequence"/>
</dbReference>
<keyword evidence="1" id="KW-1133">Transmembrane helix</keyword>
<keyword evidence="1" id="KW-0472">Membrane</keyword>
<feature type="transmembrane region" description="Helical" evidence="1">
    <location>
        <begin position="147"/>
        <end position="163"/>
    </location>
</feature>
<dbReference type="eggNOG" id="arCOG03392">
    <property type="taxonomic scope" value="Archaea"/>
</dbReference>
<name>M0LYY3_9EURY</name>
<dbReference type="OrthoDB" id="206308at2157"/>
<keyword evidence="1" id="KW-0812">Transmembrane</keyword>
<protein>
    <recommendedName>
        <fullName evidence="4">Membrane-bound metal-dependent hydrolase</fullName>
    </recommendedName>
</protein>
<evidence type="ECO:0008006" key="4">
    <source>
        <dbReference type="Google" id="ProtNLM"/>
    </source>
</evidence>
<gene>
    <name evidence="2" type="ORF">C447_09487</name>
</gene>
<evidence type="ECO:0000256" key="1">
    <source>
        <dbReference type="SAM" id="Phobius"/>
    </source>
</evidence>
<evidence type="ECO:0000313" key="3">
    <source>
        <dbReference type="Proteomes" id="UP000011566"/>
    </source>
</evidence>
<dbReference type="PATRIC" id="fig|1132509.6.peg.2139"/>
<comment type="caution">
    <text evidence="2">The sequence shown here is derived from an EMBL/GenBank/DDBJ whole genome shotgun (WGS) entry which is preliminary data.</text>
</comment>
<reference evidence="2 3" key="1">
    <citation type="journal article" date="2014" name="PLoS Genet.">
        <title>Phylogenetically driven sequencing of extremely halophilic archaea reveals strategies for static and dynamic osmo-response.</title>
        <authorList>
            <person name="Becker E.A."/>
            <person name="Seitzer P.M."/>
            <person name="Tritt A."/>
            <person name="Larsen D."/>
            <person name="Krusor M."/>
            <person name="Yao A.I."/>
            <person name="Wu D."/>
            <person name="Madern D."/>
            <person name="Eisen J.A."/>
            <person name="Darling A.E."/>
            <person name="Facciotti M.T."/>
        </authorList>
    </citation>
    <scope>NUCLEOTIDE SEQUENCE [LARGE SCALE GENOMIC DNA]</scope>
    <source>
        <strain evidence="2 3">100A6</strain>
    </source>
</reference>
<organism evidence="2 3">
    <name type="scientific">Halococcus hamelinensis 100A6</name>
    <dbReference type="NCBI Taxonomy" id="1132509"/>
    <lineage>
        <taxon>Archaea</taxon>
        <taxon>Methanobacteriati</taxon>
        <taxon>Methanobacteriota</taxon>
        <taxon>Stenosarchaea group</taxon>
        <taxon>Halobacteria</taxon>
        <taxon>Halobacteriales</taxon>
        <taxon>Halococcaceae</taxon>
        <taxon>Halococcus</taxon>
    </lineage>
</organism>
<keyword evidence="3" id="KW-1185">Reference proteome</keyword>
<dbReference type="RefSeq" id="WP_007693251.1">
    <property type="nucleotide sequence ID" value="NZ_AJRK01000426.1"/>
</dbReference>
<sequence>MLPWGHLAFGYVCYSGLVRWFSRRRPDGYGFAFVALGTQLPDLVDKPLAWTVDLLPSGRSLAHSAFTATLASTAVWTVCRRRGRPDLGAAFAVGYASHLVGDGYRALLAGRYAALSSFGWPFLPPPRFDHGGGIVDHFRGLSFTPTFAFDLVLVVLAVVVWVVDGAPGWSAVGERLARLVDRTRERESAIR</sequence>